<dbReference type="Pfam" id="PF04586">
    <property type="entry name" value="Peptidase_S78"/>
    <property type="match status" value="1"/>
</dbReference>
<dbReference type="AlphaFoldDB" id="A0A1I7EFL9"/>
<dbReference type="EMBL" id="FPBH01000019">
    <property type="protein sequence ID" value="SFU22714.1"/>
    <property type="molecule type" value="Genomic_DNA"/>
</dbReference>
<accession>A0A1I7EFL9</accession>
<dbReference type="GO" id="GO:0006508">
    <property type="term" value="P:proteolysis"/>
    <property type="evidence" value="ECO:0007669"/>
    <property type="project" value="UniProtKB-KW"/>
</dbReference>
<keyword evidence="3" id="KW-0378">Hydrolase</keyword>
<evidence type="ECO:0000313" key="6">
    <source>
        <dbReference type="Proteomes" id="UP000198844"/>
    </source>
</evidence>
<evidence type="ECO:0000256" key="3">
    <source>
        <dbReference type="ARBA" id="ARBA00022801"/>
    </source>
</evidence>
<dbReference type="Proteomes" id="UP000198844">
    <property type="component" value="Unassembled WGS sequence"/>
</dbReference>
<gene>
    <name evidence="5" type="ORF">SAMN05192563_10197</name>
</gene>
<reference evidence="5 6" key="1">
    <citation type="submission" date="2016-10" db="EMBL/GenBank/DDBJ databases">
        <authorList>
            <person name="de Groot N.N."/>
        </authorList>
    </citation>
    <scope>NUCLEOTIDE SEQUENCE [LARGE SCALE GENOMIC DNA]</scope>
    <source>
        <strain evidence="5 6">LMG 27731</strain>
    </source>
</reference>
<organism evidence="5 6">
    <name type="scientific">Paraburkholderia aspalathi</name>
    <dbReference type="NCBI Taxonomy" id="1324617"/>
    <lineage>
        <taxon>Bacteria</taxon>
        <taxon>Pseudomonadati</taxon>
        <taxon>Pseudomonadota</taxon>
        <taxon>Betaproteobacteria</taxon>
        <taxon>Burkholderiales</taxon>
        <taxon>Burkholderiaceae</taxon>
        <taxon>Paraburkholderia</taxon>
    </lineage>
</organism>
<evidence type="ECO:0000313" key="5">
    <source>
        <dbReference type="EMBL" id="SFU22714.1"/>
    </source>
</evidence>
<evidence type="ECO:0000256" key="1">
    <source>
        <dbReference type="ARBA" id="ARBA00022612"/>
    </source>
</evidence>
<dbReference type="GO" id="GO:0008233">
    <property type="term" value="F:peptidase activity"/>
    <property type="evidence" value="ECO:0007669"/>
    <property type="project" value="UniProtKB-KW"/>
</dbReference>
<evidence type="ECO:0000259" key="4">
    <source>
        <dbReference type="Pfam" id="PF04586"/>
    </source>
</evidence>
<keyword evidence="2 5" id="KW-0645">Protease</keyword>
<protein>
    <submittedName>
        <fullName evidence="5">Phage prohead protease, HK97 family</fullName>
    </submittedName>
</protein>
<evidence type="ECO:0000256" key="2">
    <source>
        <dbReference type="ARBA" id="ARBA00022670"/>
    </source>
</evidence>
<name>A0A1I7EFL9_9BURK</name>
<dbReference type="InterPro" id="IPR054613">
    <property type="entry name" value="Peptidase_S78_dom"/>
</dbReference>
<sequence>MDKMFSEFVVKAITEDKREFEGIASTPTIDRVKDIVDPMGLTFQSEAPLLLGHDHSQAVGTVTFGVPNANGLPFKAKIAKVDEVGTVKQRTDEAWHSVKSGIIKGVSIGFRPVKSQPLSNGGTLYSKADVHELSLVSIPANPDAVITAFKSTQFHYQKDMTMIEPIRMQNKTFIRAAIAKAADGHNAALYAENRWGEHSVEATYIKAAVNPMVAGADATGALTVGKISRLEFVQAVFSRSILGQMQGLVQVPAITRVNVEASPVAGAFFGEGTGLPLAQGNIGVYLSDKRKAGVCTVISQELVRATDDTAEATLTGILVRALSRAVDNAFVGSQARDNVSPEGLAAAATQANGFNAGVEAFTGDITQACVLVNPLTAISLRSPTETQITARGGFYGGMPAICSYGVPMGKLFITDATRVLAYIGDAVVDAMGHADVYGLSGVAANVPVNMFQTSQVALAAQQYIDWQFVPGAAVEVALSA</sequence>
<dbReference type="SUPFAM" id="SSF56563">
    <property type="entry name" value="Major capsid protein gp5"/>
    <property type="match status" value="1"/>
</dbReference>
<feature type="domain" description="Prohead serine protease" evidence="4">
    <location>
        <begin position="45"/>
        <end position="152"/>
    </location>
</feature>
<proteinExistence type="predicted"/>
<keyword evidence="1" id="KW-1188">Viral release from host cell</keyword>
<dbReference type="RefSeq" id="WP_244179447.1">
    <property type="nucleotide sequence ID" value="NZ_FPBH01000019.1"/>
</dbReference>